<name>A0A9X3CA81_9FLAO</name>
<proteinExistence type="predicted"/>
<evidence type="ECO:0000313" key="1">
    <source>
        <dbReference type="EMBL" id="MCV9934438.1"/>
    </source>
</evidence>
<reference evidence="1" key="1">
    <citation type="submission" date="2022-10" db="EMBL/GenBank/DDBJ databases">
        <title>Two novel species of Flavobacterium.</title>
        <authorList>
            <person name="Liu Q."/>
            <person name="Xin Y.-H."/>
        </authorList>
    </citation>
    <scope>NUCLEOTIDE SEQUENCE</scope>
    <source>
        <strain evidence="1">LS1R47</strain>
    </source>
</reference>
<organism evidence="1 2">
    <name type="scientific">Flavobacterium frigoritolerans</name>
    <dbReference type="NCBI Taxonomy" id="2987686"/>
    <lineage>
        <taxon>Bacteria</taxon>
        <taxon>Pseudomonadati</taxon>
        <taxon>Bacteroidota</taxon>
        <taxon>Flavobacteriia</taxon>
        <taxon>Flavobacteriales</taxon>
        <taxon>Flavobacteriaceae</taxon>
        <taxon>Flavobacterium</taxon>
    </lineage>
</organism>
<comment type="caution">
    <text evidence="1">The sequence shown here is derived from an EMBL/GenBank/DDBJ whole genome shotgun (WGS) entry which is preliminary data.</text>
</comment>
<dbReference type="AlphaFoldDB" id="A0A9X3CA81"/>
<gene>
    <name evidence="1" type="ORF">OIU80_19330</name>
</gene>
<dbReference type="Proteomes" id="UP001151133">
    <property type="component" value="Unassembled WGS sequence"/>
</dbReference>
<keyword evidence="2" id="KW-1185">Reference proteome</keyword>
<protein>
    <submittedName>
        <fullName evidence="1">Uncharacterized protein</fullName>
    </submittedName>
</protein>
<sequence>MQNECQVLRKSIRTAKENRRYRLHQKIGKVGVRYNSNLKTIYVPFDDDLQNKDILELQKNFNYQIQLEI</sequence>
<dbReference type="RefSeq" id="WP_264288616.1">
    <property type="nucleotide sequence ID" value="NZ_JAOZEV010000024.1"/>
</dbReference>
<dbReference type="EMBL" id="JAOZEV010000024">
    <property type="protein sequence ID" value="MCV9934438.1"/>
    <property type="molecule type" value="Genomic_DNA"/>
</dbReference>
<evidence type="ECO:0000313" key="2">
    <source>
        <dbReference type="Proteomes" id="UP001151133"/>
    </source>
</evidence>
<accession>A0A9X3CA81</accession>